<dbReference type="InterPro" id="IPR032466">
    <property type="entry name" value="Metal_Hydrolase"/>
</dbReference>
<reference evidence="3" key="1">
    <citation type="submission" date="2022-11" db="EMBL/GenBank/DDBJ databases">
        <title>Dyadobacter pollutisoli sp. nov., isolated from plastic dumped soil.</title>
        <authorList>
            <person name="Kim J.M."/>
            <person name="Kim K.R."/>
            <person name="Lee J.K."/>
            <person name="Hao L."/>
            <person name="Jeon C.O."/>
        </authorList>
    </citation>
    <scope>NUCLEOTIDE SEQUENCE</scope>
    <source>
        <strain evidence="3">U1</strain>
    </source>
</reference>
<proteinExistence type="predicted"/>
<dbReference type="RefSeq" id="WP_244823310.1">
    <property type="nucleotide sequence ID" value="NZ_CP112998.1"/>
</dbReference>
<evidence type="ECO:0000313" key="3">
    <source>
        <dbReference type="EMBL" id="WAC12610.1"/>
    </source>
</evidence>
<feature type="domain" description="Amidohydrolase-related" evidence="2">
    <location>
        <begin position="36"/>
        <end position="314"/>
    </location>
</feature>
<dbReference type="AlphaFoldDB" id="A0A9E8N9S8"/>
<dbReference type="InterPro" id="IPR032465">
    <property type="entry name" value="ACMSD"/>
</dbReference>
<evidence type="ECO:0000259" key="2">
    <source>
        <dbReference type="Pfam" id="PF04909"/>
    </source>
</evidence>
<dbReference type="GO" id="GO:0005737">
    <property type="term" value="C:cytoplasm"/>
    <property type="evidence" value="ECO:0007669"/>
    <property type="project" value="TreeGrafter"/>
</dbReference>
<accession>A0A9E8N9S8</accession>
<dbReference type="GO" id="GO:0019748">
    <property type="term" value="P:secondary metabolic process"/>
    <property type="evidence" value="ECO:0007669"/>
    <property type="project" value="TreeGrafter"/>
</dbReference>
<dbReference type="GO" id="GO:0016787">
    <property type="term" value="F:hydrolase activity"/>
    <property type="evidence" value="ECO:0007669"/>
    <property type="project" value="InterPro"/>
</dbReference>
<dbReference type="SUPFAM" id="SSF51556">
    <property type="entry name" value="Metallo-dependent hydrolases"/>
    <property type="match status" value="1"/>
</dbReference>
<dbReference type="PANTHER" id="PTHR21240">
    <property type="entry name" value="2-AMINO-3-CARBOXYLMUCONATE-6-SEMIALDEHYDE DECARBOXYLASE"/>
    <property type="match status" value="1"/>
</dbReference>
<name>A0A9E8N9S8_9BACT</name>
<dbReference type="KEGG" id="dpf:ON006_01325"/>
<organism evidence="3 4">
    <name type="scientific">Dyadobacter pollutisoli</name>
    <dbReference type="NCBI Taxonomy" id="2910158"/>
    <lineage>
        <taxon>Bacteria</taxon>
        <taxon>Pseudomonadati</taxon>
        <taxon>Bacteroidota</taxon>
        <taxon>Cytophagia</taxon>
        <taxon>Cytophagales</taxon>
        <taxon>Spirosomataceae</taxon>
        <taxon>Dyadobacter</taxon>
    </lineage>
</organism>
<dbReference type="EMBL" id="CP112998">
    <property type="protein sequence ID" value="WAC12610.1"/>
    <property type="molecule type" value="Genomic_DNA"/>
</dbReference>
<dbReference type="GO" id="GO:0016831">
    <property type="term" value="F:carboxy-lyase activity"/>
    <property type="evidence" value="ECO:0007669"/>
    <property type="project" value="InterPro"/>
</dbReference>
<gene>
    <name evidence="3" type="ORF">ON006_01325</name>
</gene>
<dbReference type="PANTHER" id="PTHR21240:SF28">
    <property type="entry name" value="ISO-OROTATE DECARBOXYLASE (EUROFUNG)"/>
    <property type="match status" value="1"/>
</dbReference>
<dbReference type="Pfam" id="PF04909">
    <property type="entry name" value="Amidohydro_2"/>
    <property type="match status" value="1"/>
</dbReference>
<dbReference type="Gene3D" id="3.20.20.140">
    <property type="entry name" value="Metal-dependent hydrolases"/>
    <property type="match status" value="1"/>
</dbReference>
<keyword evidence="1" id="KW-0456">Lyase</keyword>
<dbReference type="Proteomes" id="UP001164653">
    <property type="component" value="Chromosome"/>
</dbReference>
<evidence type="ECO:0000313" key="4">
    <source>
        <dbReference type="Proteomes" id="UP001164653"/>
    </source>
</evidence>
<protein>
    <submittedName>
        <fullName evidence="3">Amidohydrolase family protein</fullName>
    </submittedName>
</protein>
<keyword evidence="4" id="KW-1185">Reference proteome</keyword>
<sequence>MCQNFHISRRDFLAGTGVLLASRFPLFAESAEEPIIDIHQHTDYAGRTHEHLLAHQRKMGISKTILLPAGTPAFGMSTHHGKTNGLQAKCSGNDVCYAFAQKYPGEFTFGANEVPDLPDAVKEIEKYLKLGAPVIGELKFGVDCDSKEMQNIYKLAEEYKVPVLMHWQFQMFNYNFERFPKMLEKYPKVNFIGHAQTWWANIDKNHTDQNVLYPKTKVTKGGLTDRLLSDYPNMYGDLSAGSGLLSMTRDEDHATDFLTRHQDKLLYGSDCDDIAGSGETCQGSQTISEIKKLASSKKVERKLLYENAKQLFRL</sequence>
<evidence type="ECO:0000256" key="1">
    <source>
        <dbReference type="ARBA" id="ARBA00023239"/>
    </source>
</evidence>
<dbReference type="InterPro" id="IPR006680">
    <property type="entry name" value="Amidohydro-rel"/>
</dbReference>